<keyword evidence="6" id="KW-1185">Reference proteome</keyword>
<gene>
    <name evidence="5" type="ORF">BCR42DRAFT_495624</name>
</gene>
<dbReference type="OrthoDB" id="407355at2759"/>
<evidence type="ECO:0000256" key="3">
    <source>
        <dbReference type="ARBA" id="ARBA00024909"/>
    </source>
</evidence>
<sequence length="269" mass="30306">MSRTSLRAISPITSFISRRSALYWAPAFTTTTLRSYSWVQNSESRRSRPGEWLSVRGYAKKTSNKKKNTSSVAVDNNNKNDSAETGAVMLFDEKAVSGKFGQAIQALKEQFSALRIGRANPALLDTVRVYIEDVSFSLRDLAQVSIRDPQTLLVTVHDTEYQTAVDKSIREAGLNLNPVIDSKFIRVPIPKPTKDSRDKMAKVASQAAEQIKSRIRLVRQDGMKQLKTDAKSQSKDDIKKMEKLVQTMTDKYNKEVDELLKSKLKEIQS</sequence>
<evidence type="ECO:0000259" key="4">
    <source>
        <dbReference type="Pfam" id="PF01765"/>
    </source>
</evidence>
<dbReference type="AlphaFoldDB" id="A0A1X2I2S2"/>
<dbReference type="PANTHER" id="PTHR20982:SF3">
    <property type="entry name" value="MITOCHONDRIAL RIBOSOME RECYCLING FACTOR PSEUDO 1"/>
    <property type="match status" value="1"/>
</dbReference>
<dbReference type="EMBL" id="MCGE01000032">
    <property type="protein sequence ID" value="ORZ08174.1"/>
    <property type="molecule type" value="Genomic_DNA"/>
</dbReference>
<reference evidence="5 6" key="1">
    <citation type="submission" date="2016-07" db="EMBL/GenBank/DDBJ databases">
        <title>Pervasive Adenine N6-methylation of Active Genes in Fungi.</title>
        <authorList>
            <consortium name="DOE Joint Genome Institute"/>
            <person name="Mondo S.J."/>
            <person name="Dannebaum R.O."/>
            <person name="Kuo R.C."/>
            <person name="Labutti K."/>
            <person name="Haridas S."/>
            <person name="Kuo A."/>
            <person name="Salamov A."/>
            <person name="Ahrendt S.R."/>
            <person name="Lipzen A."/>
            <person name="Sullivan W."/>
            <person name="Andreopoulos W.B."/>
            <person name="Clum A."/>
            <person name="Lindquist E."/>
            <person name="Daum C."/>
            <person name="Ramamoorthy G.K."/>
            <person name="Gryganskyi A."/>
            <person name="Culley D."/>
            <person name="Magnuson J.K."/>
            <person name="James T.Y."/>
            <person name="O'Malley M.A."/>
            <person name="Stajich J.E."/>
            <person name="Spatafora J.W."/>
            <person name="Visel A."/>
            <person name="Grigoriev I.V."/>
        </authorList>
    </citation>
    <scope>NUCLEOTIDE SEQUENCE [LARGE SCALE GENOMIC DNA]</scope>
    <source>
        <strain evidence="5 6">NRRL 1336</strain>
    </source>
</reference>
<dbReference type="Proteomes" id="UP000193560">
    <property type="component" value="Unassembled WGS sequence"/>
</dbReference>
<organism evidence="5 6">
    <name type="scientific">Absidia repens</name>
    <dbReference type="NCBI Taxonomy" id="90262"/>
    <lineage>
        <taxon>Eukaryota</taxon>
        <taxon>Fungi</taxon>
        <taxon>Fungi incertae sedis</taxon>
        <taxon>Mucoromycota</taxon>
        <taxon>Mucoromycotina</taxon>
        <taxon>Mucoromycetes</taxon>
        <taxon>Mucorales</taxon>
        <taxon>Cunninghamellaceae</taxon>
        <taxon>Absidia</taxon>
    </lineage>
</organism>
<dbReference type="InterPro" id="IPR002661">
    <property type="entry name" value="Ribosome_recyc_fac"/>
</dbReference>
<dbReference type="STRING" id="90262.A0A1X2I2S2"/>
<comment type="function">
    <text evidence="3">Necessary for protein synthesis in mitochondria. Functions as a ribosome recycling factor in mitochondria.</text>
</comment>
<dbReference type="SUPFAM" id="SSF55194">
    <property type="entry name" value="Ribosome recycling factor, RRF"/>
    <property type="match status" value="1"/>
</dbReference>
<dbReference type="InterPro" id="IPR023584">
    <property type="entry name" value="Ribosome_recyc_fac_dom"/>
</dbReference>
<dbReference type="GO" id="GO:0006412">
    <property type="term" value="P:translation"/>
    <property type="evidence" value="ECO:0007669"/>
    <property type="project" value="UniProtKB-KW"/>
</dbReference>
<dbReference type="InterPro" id="IPR036191">
    <property type="entry name" value="RRF_sf"/>
</dbReference>
<proteinExistence type="inferred from homology"/>
<accession>A0A1X2I2S2</accession>
<dbReference type="Gene3D" id="3.30.1360.40">
    <property type="match status" value="1"/>
</dbReference>
<evidence type="ECO:0000313" key="6">
    <source>
        <dbReference type="Proteomes" id="UP000193560"/>
    </source>
</evidence>
<dbReference type="Gene3D" id="1.10.132.20">
    <property type="entry name" value="Ribosome-recycling factor"/>
    <property type="match status" value="1"/>
</dbReference>
<evidence type="ECO:0000256" key="2">
    <source>
        <dbReference type="ARBA" id="ARBA00022917"/>
    </source>
</evidence>
<evidence type="ECO:0000256" key="1">
    <source>
        <dbReference type="ARBA" id="ARBA00005912"/>
    </source>
</evidence>
<dbReference type="GO" id="GO:0043023">
    <property type="term" value="F:ribosomal large subunit binding"/>
    <property type="evidence" value="ECO:0007669"/>
    <property type="project" value="TreeGrafter"/>
</dbReference>
<protein>
    <submittedName>
        <fullName evidence="5">Ribosome recycling factor domain-containing protein</fullName>
    </submittedName>
</protein>
<name>A0A1X2I2S2_9FUNG</name>
<dbReference type="GO" id="GO:0005739">
    <property type="term" value="C:mitochondrion"/>
    <property type="evidence" value="ECO:0007669"/>
    <property type="project" value="TreeGrafter"/>
</dbReference>
<comment type="similarity">
    <text evidence="1">Belongs to the RRF family.</text>
</comment>
<dbReference type="PANTHER" id="PTHR20982">
    <property type="entry name" value="RIBOSOME RECYCLING FACTOR"/>
    <property type="match status" value="1"/>
</dbReference>
<keyword evidence="2" id="KW-0648">Protein biosynthesis</keyword>
<dbReference type="FunFam" id="3.30.1360.40:FF:000001">
    <property type="entry name" value="Ribosome-recycling factor"/>
    <property type="match status" value="1"/>
</dbReference>
<feature type="domain" description="Ribosome recycling factor" evidence="4">
    <location>
        <begin position="107"/>
        <end position="267"/>
    </location>
</feature>
<evidence type="ECO:0000313" key="5">
    <source>
        <dbReference type="EMBL" id="ORZ08174.1"/>
    </source>
</evidence>
<dbReference type="Pfam" id="PF01765">
    <property type="entry name" value="RRF"/>
    <property type="match status" value="1"/>
</dbReference>
<comment type="caution">
    <text evidence="5">The sequence shown here is derived from an EMBL/GenBank/DDBJ whole genome shotgun (WGS) entry which is preliminary data.</text>
</comment>